<dbReference type="RefSeq" id="WP_079290713.1">
    <property type="nucleotide sequence ID" value="NZ_MWPS01000022.1"/>
</dbReference>
<proteinExistence type="predicted"/>
<reference evidence="1 2" key="1">
    <citation type="submission" date="2017-02" db="EMBL/GenBank/DDBJ databases">
        <title>Draft genome of Acidibacillus ferrooxidans Huett2.</title>
        <authorList>
            <person name="Schopf S."/>
        </authorList>
    </citation>
    <scope>NUCLEOTIDE SEQUENCE [LARGE SCALE GENOMIC DNA]</scope>
    <source>
        <strain evidence="1 2">Huett2</strain>
    </source>
</reference>
<comment type="caution">
    <text evidence="1">The sequence shown here is derived from an EMBL/GenBank/DDBJ whole genome shotgun (WGS) entry which is preliminary data.</text>
</comment>
<name>A0A1V4ET54_9BACL</name>
<gene>
    <name evidence="1" type="ORF">B2M26_08770</name>
</gene>
<evidence type="ECO:0000313" key="1">
    <source>
        <dbReference type="EMBL" id="OPG16123.1"/>
    </source>
</evidence>
<evidence type="ECO:0008006" key="3">
    <source>
        <dbReference type="Google" id="ProtNLM"/>
    </source>
</evidence>
<accession>A0A1V4ET54</accession>
<dbReference type="EMBL" id="MWPS01000022">
    <property type="protein sequence ID" value="OPG16123.1"/>
    <property type="molecule type" value="Genomic_DNA"/>
</dbReference>
<sequence length="72" mass="8268">MSWNLLLTLFCPVLMLFGMGKMFFSKKREDPSPTAISSQDTPHDVHELQLQIADLMVENHQLKVKTAEHLND</sequence>
<dbReference type="AlphaFoldDB" id="A0A1V4ET54"/>
<evidence type="ECO:0000313" key="2">
    <source>
        <dbReference type="Proteomes" id="UP000190229"/>
    </source>
</evidence>
<organism evidence="1 2">
    <name type="scientific">Ferroacidibacillus organovorans</name>
    <dbReference type="NCBI Taxonomy" id="1765683"/>
    <lineage>
        <taxon>Bacteria</taxon>
        <taxon>Bacillati</taxon>
        <taxon>Bacillota</taxon>
        <taxon>Bacilli</taxon>
        <taxon>Bacillales</taxon>
        <taxon>Alicyclobacillaceae</taxon>
        <taxon>Ferroacidibacillus</taxon>
    </lineage>
</organism>
<keyword evidence="2" id="KW-1185">Reference proteome</keyword>
<dbReference type="Proteomes" id="UP000190229">
    <property type="component" value="Unassembled WGS sequence"/>
</dbReference>
<protein>
    <recommendedName>
        <fullName evidence="3">DUF2933 domain-containing protein</fullName>
    </recommendedName>
</protein>